<evidence type="ECO:0000313" key="2">
    <source>
        <dbReference type="Proteomes" id="UP001162992"/>
    </source>
</evidence>
<sequence length="492" mass="54275">MAPRDQLKINSCLDPNSHQSVVKMKDMTTRPSVIVIGAGMAGLAAAHALQIASIQVTVLESRNRIGGRVYTDYSFGFPVDMGASWLHGVCQENPLAALIGELGLPLYRTSGEDSVLYDHDLESFALYDMDGHQVPKELVASVGRTFETLLQEINSIRAEFPEDISVLKAFSLVLERRPDLRLEGVQEKVLQWYFCRLEGWFAADADNISAQCWDQEQLLGGGHGLMVEGYSPVITALSKGLNIQLNHRVSKIIQQPHGVRVATEAGEIFDADAAIVAVPLGVLKANLITFEPRLPDWKETAIRELGVGNENKIALKFEQVWWPDVEFLGEVASTPYECSYFLNLHKATGNPVLVYMPSGRLAKDIERLSDEEASKFAVSQLRKILPNASEPLQCLVSRWGTDTSSLGCYSYNVVGKSSSLYEHLRAPVDNLFFAGEATNQLFPGTLHGAFATGVIAAQECQQLASQYWGLQLFQPTSAQISRITFPLQISRM</sequence>
<dbReference type="Proteomes" id="UP001162992">
    <property type="component" value="Chromosome 3"/>
</dbReference>
<name>A0ACC2E6Y3_DIPCM</name>
<organism evidence="1 2">
    <name type="scientific">Diphasiastrum complanatum</name>
    <name type="common">Issler's clubmoss</name>
    <name type="synonym">Lycopodium complanatum</name>
    <dbReference type="NCBI Taxonomy" id="34168"/>
    <lineage>
        <taxon>Eukaryota</taxon>
        <taxon>Viridiplantae</taxon>
        <taxon>Streptophyta</taxon>
        <taxon>Embryophyta</taxon>
        <taxon>Tracheophyta</taxon>
        <taxon>Lycopodiopsida</taxon>
        <taxon>Lycopodiales</taxon>
        <taxon>Lycopodiaceae</taxon>
        <taxon>Lycopodioideae</taxon>
        <taxon>Diphasiastrum</taxon>
    </lineage>
</organism>
<reference evidence="2" key="1">
    <citation type="journal article" date="2024" name="Proc. Natl. Acad. Sci. U.S.A.">
        <title>Extraordinary preservation of gene collinearity over three hundred million years revealed in homosporous lycophytes.</title>
        <authorList>
            <person name="Li C."/>
            <person name="Wickell D."/>
            <person name="Kuo L.Y."/>
            <person name="Chen X."/>
            <person name="Nie B."/>
            <person name="Liao X."/>
            <person name="Peng D."/>
            <person name="Ji J."/>
            <person name="Jenkins J."/>
            <person name="Williams M."/>
            <person name="Shu S."/>
            <person name="Plott C."/>
            <person name="Barry K."/>
            <person name="Rajasekar S."/>
            <person name="Grimwood J."/>
            <person name="Han X."/>
            <person name="Sun S."/>
            <person name="Hou Z."/>
            <person name="He W."/>
            <person name="Dai G."/>
            <person name="Sun C."/>
            <person name="Schmutz J."/>
            <person name="Leebens-Mack J.H."/>
            <person name="Li F.W."/>
            <person name="Wang L."/>
        </authorList>
    </citation>
    <scope>NUCLEOTIDE SEQUENCE [LARGE SCALE GENOMIC DNA]</scope>
    <source>
        <strain evidence="2">cv. PW_Plant_1</strain>
    </source>
</reference>
<accession>A0ACC2E6Y3</accession>
<protein>
    <submittedName>
        <fullName evidence="1">Uncharacterized protein</fullName>
    </submittedName>
</protein>
<dbReference type="EMBL" id="CM055094">
    <property type="protein sequence ID" value="KAJ7562206.1"/>
    <property type="molecule type" value="Genomic_DNA"/>
</dbReference>
<gene>
    <name evidence="1" type="ORF">O6H91_03G058900</name>
</gene>
<keyword evidence="2" id="KW-1185">Reference proteome</keyword>
<proteinExistence type="predicted"/>
<evidence type="ECO:0000313" key="1">
    <source>
        <dbReference type="EMBL" id="KAJ7562206.1"/>
    </source>
</evidence>
<comment type="caution">
    <text evidence="1">The sequence shown here is derived from an EMBL/GenBank/DDBJ whole genome shotgun (WGS) entry which is preliminary data.</text>
</comment>